<organism evidence="2 3">
    <name type="scientific">Lithospermum erythrorhizon</name>
    <name type="common">Purple gromwell</name>
    <name type="synonym">Lithospermum officinale var. erythrorhizon</name>
    <dbReference type="NCBI Taxonomy" id="34254"/>
    <lineage>
        <taxon>Eukaryota</taxon>
        <taxon>Viridiplantae</taxon>
        <taxon>Streptophyta</taxon>
        <taxon>Embryophyta</taxon>
        <taxon>Tracheophyta</taxon>
        <taxon>Spermatophyta</taxon>
        <taxon>Magnoliopsida</taxon>
        <taxon>eudicotyledons</taxon>
        <taxon>Gunneridae</taxon>
        <taxon>Pentapetalae</taxon>
        <taxon>asterids</taxon>
        <taxon>lamiids</taxon>
        <taxon>Boraginales</taxon>
        <taxon>Boraginaceae</taxon>
        <taxon>Boraginoideae</taxon>
        <taxon>Lithospermeae</taxon>
        <taxon>Lithospermum</taxon>
    </lineage>
</organism>
<reference evidence="2 3" key="1">
    <citation type="submission" date="2024-01" db="EMBL/GenBank/DDBJ databases">
        <title>The complete chloroplast genome sequence of Lithospermum erythrorhizon: insights into the phylogenetic relationship among Boraginaceae species and the maternal lineages of purple gromwells.</title>
        <authorList>
            <person name="Okada T."/>
            <person name="Watanabe K."/>
        </authorList>
    </citation>
    <scope>NUCLEOTIDE SEQUENCE [LARGE SCALE GENOMIC DNA]</scope>
</reference>
<dbReference type="InterPro" id="IPR013103">
    <property type="entry name" value="RVT_2"/>
</dbReference>
<comment type="caution">
    <text evidence="2">The sequence shown here is derived from an EMBL/GenBank/DDBJ whole genome shotgun (WGS) entry which is preliminary data.</text>
</comment>
<keyword evidence="3" id="KW-1185">Reference proteome</keyword>
<evidence type="ECO:0000313" key="3">
    <source>
        <dbReference type="Proteomes" id="UP001454036"/>
    </source>
</evidence>
<accession>A0AAV3QBY9</accession>
<feature type="domain" description="Reverse transcriptase Ty1/copia-type" evidence="1">
    <location>
        <begin position="228"/>
        <end position="292"/>
    </location>
</feature>
<dbReference type="AlphaFoldDB" id="A0AAV3QBY9"/>
<proteinExistence type="predicted"/>
<dbReference type="Pfam" id="PF07727">
    <property type="entry name" value="RVT_2"/>
    <property type="match status" value="1"/>
</dbReference>
<protein>
    <recommendedName>
        <fullName evidence="1">Reverse transcriptase Ty1/copia-type domain-containing protein</fullName>
    </recommendedName>
</protein>
<evidence type="ECO:0000259" key="1">
    <source>
        <dbReference type="Pfam" id="PF07727"/>
    </source>
</evidence>
<dbReference type="EMBL" id="BAABME010003887">
    <property type="protein sequence ID" value="GAA0160446.1"/>
    <property type="molecule type" value="Genomic_DNA"/>
</dbReference>
<name>A0AAV3QBY9_LITER</name>
<gene>
    <name evidence="2" type="ORF">LIER_16997</name>
</gene>
<evidence type="ECO:0000313" key="2">
    <source>
        <dbReference type="EMBL" id="GAA0160446.1"/>
    </source>
</evidence>
<sequence length="301" mass="34341">MDLDLVLTVDSLTPLTAESSLDDKRIFEKWERSNRMSRMIIKGSIPEAFRGALSDDITKAKEFLAELEKCFVKNDKNETKEEDRLKQEKVEIALFTSTSKDLGKKRKFENKAANQERSRGFKFYNPAQRNIFEIGTATFFEDVEFGGRNVVNDITFEEESVSTPIVDSGAVVDPGNVQVIMALVAHFDLELHQMDVKTVFLNGNIDEMIYMVHLENFESGDPKNMVNDVDDCVYHKFSGSKFIFLVLYVDDILPASNDIDILHETKKFLSKKFEMKDLGDASFVLGIQIYRDRSRSILGLS</sequence>
<dbReference type="Proteomes" id="UP001454036">
    <property type="component" value="Unassembled WGS sequence"/>
</dbReference>